<gene>
    <name evidence="1" type="ORF">IWW38_000879</name>
</gene>
<dbReference type="Proteomes" id="UP001139981">
    <property type="component" value="Unassembled WGS sequence"/>
</dbReference>
<protein>
    <submittedName>
        <fullName evidence="1">Uncharacterized protein</fullName>
    </submittedName>
</protein>
<organism evidence="1 2">
    <name type="scientific">Coemansia aciculifera</name>
    <dbReference type="NCBI Taxonomy" id="417176"/>
    <lineage>
        <taxon>Eukaryota</taxon>
        <taxon>Fungi</taxon>
        <taxon>Fungi incertae sedis</taxon>
        <taxon>Zoopagomycota</taxon>
        <taxon>Kickxellomycotina</taxon>
        <taxon>Kickxellomycetes</taxon>
        <taxon>Kickxellales</taxon>
        <taxon>Kickxellaceae</taxon>
        <taxon>Coemansia</taxon>
    </lineage>
</organism>
<accession>A0ACC1M884</accession>
<evidence type="ECO:0000313" key="2">
    <source>
        <dbReference type="Proteomes" id="UP001139981"/>
    </source>
</evidence>
<reference evidence="1" key="1">
    <citation type="submission" date="2022-07" db="EMBL/GenBank/DDBJ databases">
        <title>Phylogenomic reconstructions and comparative analyses of Kickxellomycotina fungi.</title>
        <authorList>
            <person name="Reynolds N.K."/>
            <person name="Stajich J.E."/>
            <person name="Barry K."/>
            <person name="Grigoriev I.V."/>
            <person name="Crous P."/>
            <person name="Smith M.E."/>
        </authorList>
    </citation>
    <scope>NUCLEOTIDE SEQUENCE</scope>
    <source>
        <strain evidence="1">CBS 190363</strain>
    </source>
</reference>
<name>A0ACC1M884_9FUNG</name>
<evidence type="ECO:0000313" key="1">
    <source>
        <dbReference type="EMBL" id="KAJ2899690.1"/>
    </source>
</evidence>
<dbReference type="EMBL" id="JANBVB010000020">
    <property type="protein sequence ID" value="KAJ2899690.1"/>
    <property type="molecule type" value="Genomic_DNA"/>
</dbReference>
<comment type="caution">
    <text evidence="1">The sequence shown here is derived from an EMBL/GenBank/DDBJ whole genome shotgun (WGS) entry which is preliminary data.</text>
</comment>
<keyword evidence="2" id="KW-1185">Reference proteome</keyword>
<sequence>MEDVLHKLFNLYPCDEQSTTVRQFFWAAVVLSWVLSFVPQGGRCRNYSIVDRLWSLFPLMLVMQWVNQHVESTQQQPLGSKALVAASLVAAWSLRLTYNAFRRGDFAVGAEDYRWAYVQKSFDRMFGARGVVRVVAWEVFNFTFISLFQLGLLYQISVPVRQVIIATATEDTKWSVSEIALAVLMSLLLVAETIADQQQYELQRLKRPGVLDAEPDQDYAQRRKAEVEAGFVYSGLWRFSRHPNVFCEQAFWAVMAVFAATATKSTGDYCVFVTGPALLIALMWASVGLTESITLGKYPMYRAYQLKTSRLVPCLPRTNAHVVGSAHKHQKKAE</sequence>
<proteinExistence type="predicted"/>